<gene>
    <name evidence="5" type="ORF">GCM10007940_02070</name>
</gene>
<evidence type="ECO:0000313" key="6">
    <source>
        <dbReference type="Proteomes" id="UP001156666"/>
    </source>
</evidence>
<keyword evidence="6" id="KW-1185">Reference proteome</keyword>
<sequence length="159" mass="17478">MDIQASTSIIADTTAKISAISALPIPLVDVAGMTYFQYTMVQRLADEHGVKVDDTTNLIISSLLSSLISKLITTGVTALASKTKLDKMLQDSLIRASISGFLTTITGEVYDAHFRKGGNLDNITLNSFVSYFQDQFSSDRWSFNQLTEDFMQTLDSEFA</sequence>
<keyword evidence="2" id="KW-0812">Transmembrane</keyword>
<evidence type="ECO:0000256" key="4">
    <source>
        <dbReference type="ARBA" id="ARBA00023136"/>
    </source>
</evidence>
<organism evidence="5 6">
    <name type="scientific">Portibacter lacus</name>
    <dbReference type="NCBI Taxonomy" id="1099794"/>
    <lineage>
        <taxon>Bacteria</taxon>
        <taxon>Pseudomonadati</taxon>
        <taxon>Bacteroidota</taxon>
        <taxon>Saprospiria</taxon>
        <taxon>Saprospirales</taxon>
        <taxon>Haliscomenobacteraceae</taxon>
        <taxon>Portibacter</taxon>
    </lineage>
</organism>
<name>A0AA37SLN2_9BACT</name>
<comment type="caution">
    <text evidence="5">The sequence shown here is derived from an EMBL/GenBank/DDBJ whole genome shotgun (WGS) entry which is preliminary data.</text>
</comment>
<reference evidence="5" key="1">
    <citation type="journal article" date="2014" name="Int. J. Syst. Evol. Microbiol.">
        <title>Complete genome sequence of Corynebacterium casei LMG S-19264T (=DSM 44701T), isolated from a smear-ripened cheese.</title>
        <authorList>
            <consortium name="US DOE Joint Genome Institute (JGI-PGF)"/>
            <person name="Walter F."/>
            <person name="Albersmeier A."/>
            <person name="Kalinowski J."/>
            <person name="Ruckert C."/>
        </authorList>
    </citation>
    <scope>NUCLEOTIDE SEQUENCE</scope>
    <source>
        <strain evidence="5">NBRC 108769</strain>
    </source>
</reference>
<keyword evidence="4" id="KW-0472">Membrane</keyword>
<dbReference type="Pfam" id="PF05128">
    <property type="entry name" value="DUF697"/>
    <property type="match status" value="1"/>
</dbReference>
<dbReference type="GO" id="GO:0016020">
    <property type="term" value="C:membrane"/>
    <property type="evidence" value="ECO:0007669"/>
    <property type="project" value="UniProtKB-SubCell"/>
</dbReference>
<evidence type="ECO:0000256" key="1">
    <source>
        <dbReference type="ARBA" id="ARBA00004141"/>
    </source>
</evidence>
<evidence type="ECO:0000313" key="5">
    <source>
        <dbReference type="EMBL" id="GLR15592.1"/>
    </source>
</evidence>
<dbReference type="InterPro" id="IPR021147">
    <property type="entry name" value="DUF697"/>
</dbReference>
<dbReference type="AlphaFoldDB" id="A0AA37SLN2"/>
<proteinExistence type="predicted"/>
<dbReference type="EMBL" id="BSOH01000001">
    <property type="protein sequence ID" value="GLR15592.1"/>
    <property type="molecule type" value="Genomic_DNA"/>
</dbReference>
<protein>
    <submittedName>
        <fullName evidence="5">Uncharacterized protein</fullName>
    </submittedName>
</protein>
<dbReference type="RefSeq" id="WP_235292488.1">
    <property type="nucleotide sequence ID" value="NZ_BSOH01000001.1"/>
</dbReference>
<accession>A0AA37SLN2</accession>
<comment type="subcellular location">
    <subcellularLocation>
        <location evidence="1">Membrane</location>
        <topology evidence="1">Multi-pass membrane protein</topology>
    </subcellularLocation>
</comment>
<evidence type="ECO:0000256" key="3">
    <source>
        <dbReference type="ARBA" id="ARBA00022989"/>
    </source>
</evidence>
<keyword evidence="3" id="KW-1133">Transmembrane helix</keyword>
<reference evidence="5" key="2">
    <citation type="submission" date="2023-01" db="EMBL/GenBank/DDBJ databases">
        <title>Draft genome sequence of Portibacter lacus strain NBRC 108769.</title>
        <authorList>
            <person name="Sun Q."/>
            <person name="Mori K."/>
        </authorList>
    </citation>
    <scope>NUCLEOTIDE SEQUENCE</scope>
    <source>
        <strain evidence="5">NBRC 108769</strain>
    </source>
</reference>
<evidence type="ECO:0000256" key="2">
    <source>
        <dbReference type="ARBA" id="ARBA00022692"/>
    </source>
</evidence>
<dbReference type="Proteomes" id="UP001156666">
    <property type="component" value="Unassembled WGS sequence"/>
</dbReference>